<dbReference type="InterPro" id="IPR006195">
    <property type="entry name" value="aa-tRNA-synth_II"/>
</dbReference>
<dbReference type="PANTHER" id="PTHR11538">
    <property type="entry name" value="PHENYLALANYL-TRNA SYNTHETASE"/>
    <property type="match status" value="1"/>
</dbReference>
<dbReference type="InterPro" id="IPR045864">
    <property type="entry name" value="aa-tRNA-synth_II/BPL/LPL"/>
</dbReference>
<dbReference type="InterPro" id="IPR004188">
    <property type="entry name" value="Phe-tRNA_ligase_II_N"/>
</dbReference>
<evidence type="ECO:0000256" key="12">
    <source>
        <dbReference type="ARBA" id="ARBA00049255"/>
    </source>
</evidence>
<dbReference type="Pfam" id="PF02912">
    <property type="entry name" value="Phe_tRNA-synt_N"/>
    <property type="match status" value="1"/>
</dbReference>
<evidence type="ECO:0000256" key="10">
    <source>
        <dbReference type="ARBA" id="ARBA00022917"/>
    </source>
</evidence>
<feature type="domain" description="Aminoacyl-transfer RNA synthetases class-II family profile" evidence="14">
    <location>
        <begin position="104"/>
        <end position="333"/>
    </location>
</feature>
<accession>A0A0G0LQX6</accession>
<dbReference type="FunFam" id="3.30.930.10:FF:000089">
    <property type="entry name" value="Phenylalanine--tRNA ligase alpha subunit"/>
    <property type="match status" value="1"/>
</dbReference>
<dbReference type="SUPFAM" id="SSF55681">
    <property type="entry name" value="Class II aaRS and biotin synthetases"/>
    <property type="match status" value="1"/>
</dbReference>
<keyword evidence="9 13" id="KW-0460">Magnesium</keyword>
<dbReference type="NCBIfam" id="TIGR00468">
    <property type="entry name" value="pheS"/>
    <property type="match status" value="1"/>
</dbReference>
<evidence type="ECO:0000256" key="4">
    <source>
        <dbReference type="ARBA" id="ARBA00022490"/>
    </source>
</evidence>
<keyword evidence="5 13" id="KW-0436">Ligase</keyword>
<evidence type="ECO:0000256" key="13">
    <source>
        <dbReference type="HAMAP-Rule" id="MF_00281"/>
    </source>
</evidence>
<dbReference type="GO" id="GO:0004826">
    <property type="term" value="F:phenylalanine-tRNA ligase activity"/>
    <property type="evidence" value="ECO:0007669"/>
    <property type="project" value="UniProtKB-UniRule"/>
</dbReference>
<evidence type="ECO:0000256" key="5">
    <source>
        <dbReference type="ARBA" id="ARBA00022598"/>
    </source>
</evidence>
<dbReference type="GO" id="GO:0005737">
    <property type="term" value="C:cytoplasm"/>
    <property type="evidence" value="ECO:0007669"/>
    <property type="project" value="UniProtKB-SubCell"/>
</dbReference>
<dbReference type="SUPFAM" id="SSF46589">
    <property type="entry name" value="tRNA-binding arm"/>
    <property type="match status" value="1"/>
</dbReference>
<comment type="caution">
    <text evidence="15">The sequence shown here is derived from an EMBL/GenBank/DDBJ whole genome shotgun (WGS) entry which is preliminary data.</text>
</comment>
<keyword evidence="7 13" id="KW-0547">Nucleotide-binding</keyword>
<comment type="subcellular location">
    <subcellularLocation>
        <location evidence="1 13">Cytoplasm</location>
    </subcellularLocation>
</comment>
<protein>
    <recommendedName>
        <fullName evidence="13">Phenylalanine--tRNA ligase alpha subunit</fullName>
        <ecNumber evidence="13">6.1.1.20</ecNumber>
    </recommendedName>
    <alternativeName>
        <fullName evidence="13">Phenylalanyl-tRNA synthetase alpha subunit</fullName>
        <shortName evidence="13">PheRS</shortName>
    </alternativeName>
</protein>
<evidence type="ECO:0000313" key="15">
    <source>
        <dbReference type="EMBL" id="KKQ90385.1"/>
    </source>
</evidence>
<evidence type="ECO:0000256" key="1">
    <source>
        <dbReference type="ARBA" id="ARBA00004496"/>
    </source>
</evidence>
<comment type="subunit">
    <text evidence="3 13">Tetramer of two alpha and two beta subunits.</text>
</comment>
<feature type="binding site" evidence="13">
    <location>
        <position position="245"/>
    </location>
    <ligand>
        <name>Mg(2+)</name>
        <dbReference type="ChEBI" id="CHEBI:18420"/>
        <note>shared with beta subunit</note>
    </ligand>
</feature>
<sequence>MNINLKLDKINKSFQKSLLNQTDPEQMKVLFLGRKAELNEILKNIKTLPADERMSIGAKANLLKKEIETKIANFTSSKQEKSFYDLTLPAALNLTYSVHPLRQIQNEITKIFTDLGFEVASGPEIESDWYNFEALNIHANHPARDDQDSFYINREQLLRTQTSPVQIRVLEKSKPPVRIICPGKTFRRDASDATHTSMFHQIEGLVVDEDVTFADLKGILIYAAKKLFGENVKTRFRISYFPFVEPGAEMDISCTVCGAKSKTCPVCKGTGWIEIVGCGSVHPNVIKNAGLNPKQYQGIAFGMALERPLMIKYQIKDIRLFFENDIRFLTQFP</sequence>
<evidence type="ECO:0000313" key="16">
    <source>
        <dbReference type="Proteomes" id="UP000033934"/>
    </source>
</evidence>
<dbReference type="InterPro" id="IPR010978">
    <property type="entry name" value="tRNA-bd_arm"/>
</dbReference>
<dbReference type="PATRIC" id="fig|1618334.3.peg.146"/>
<dbReference type="GO" id="GO:0005524">
    <property type="term" value="F:ATP binding"/>
    <property type="evidence" value="ECO:0007669"/>
    <property type="project" value="UniProtKB-UniRule"/>
</dbReference>
<evidence type="ECO:0000256" key="8">
    <source>
        <dbReference type="ARBA" id="ARBA00022840"/>
    </source>
</evidence>
<evidence type="ECO:0000256" key="11">
    <source>
        <dbReference type="ARBA" id="ARBA00023146"/>
    </source>
</evidence>
<keyword evidence="11 13" id="KW-0030">Aminoacyl-tRNA synthetase</keyword>
<dbReference type="PANTHER" id="PTHR11538:SF41">
    <property type="entry name" value="PHENYLALANINE--TRNA LIGASE, MITOCHONDRIAL"/>
    <property type="match status" value="1"/>
</dbReference>
<name>A0A0G0LQX6_9BACT</name>
<dbReference type="PROSITE" id="PS50862">
    <property type="entry name" value="AA_TRNA_LIGASE_II"/>
    <property type="match status" value="1"/>
</dbReference>
<dbReference type="Proteomes" id="UP000033934">
    <property type="component" value="Unassembled WGS sequence"/>
</dbReference>
<reference evidence="15 16" key="1">
    <citation type="journal article" date="2015" name="Nature">
        <title>rRNA introns, odd ribosomes, and small enigmatic genomes across a large radiation of phyla.</title>
        <authorList>
            <person name="Brown C.T."/>
            <person name="Hug L.A."/>
            <person name="Thomas B.C."/>
            <person name="Sharon I."/>
            <person name="Castelle C.J."/>
            <person name="Singh A."/>
            <person name="Wilkins M.J."/>
            <person name="Williams K.H."/>
            <person name="Banfield J.F."/>
        </authorList>
    </citation>
    <scope>NUCLEOTIDE SEQUENCE [LARGE SCALE GENOMIC DNA]</scope>
</reference>
<dbReference type="InterPro" id="IPR022911">
    <property type="entry name" value="Phe_tRNA_ligase_alpha1_bac"/>
</dbReference>
<dbReference type="EC" id="6.1.1.20" evidence="13"/>
<dbReference type="Pfam" id="PF01409">
    <property type="entry name" value="tRNA-synt_2d"/>
    <property type="match status" value="1"/>
</dbReference>
<dbReference type="InterPro" id="IPR004529">
    <property type="entry name" value="Phe-tRNA-synth_IIc_asu"/>
</dbReference>
<gene>
    <name evidence="13" type="primary">pheS</name>
    <name evidence="15" type="ORF">UT11_C0007G0027</name>
</gene>
<dbReference type="Gene3D" id="3.30.930.10">
    <property type="entry name" value="Bira Bifunctional Protein, Domain 2"/>
    <property type="match status" value="1"/>
</dbReference>
<dbReference type="GO" id="GO:0000049">
    <property type="term" value="F:tRNA binding"/>
    <property type="evidence" value="ECO:0007669"/>
    <property type="project" value="InterPro"/>
</dbReference>
<evidence type="ECO:0000256" key="6">
    <source>
        <dbReference type="ARBA" id="ARBA00022723"/>
    </source>
</evidence>
<comment type="cofactor">
    <cofactor evidence="13">
        <name>Mg(2+)</name>
        <dbReference type="ChEBI" id="CHEBI:18420"/>
    </cofactor>
    <text evidence="13">Binds 2 magnesium ions per tetramer.</text>
</comment>
<keyword evidence="6 13" id="KW-0479">Metal-binding</keyword>
<evidence type="ECO:0000256" key="7">
    <source>
        <dbReference type="ARBA" id="ARBA00022741"/>
    </source>
</evidence>
<comment type="catalytic activity">
    <reaction evidence="12 13">
        <text>tRNA(Phe) + L-phenylalanine + ATP = L-phenylalanyl-tRNA(Phe) + AMP + diphosphate + H(+)</text>
        <dbReference type="Rhea" id="RHEA:19413"/>
        <dbReference type="Rhea" id="RHEA-COMP:9668"/>
        <dbReference type="Rhea" id="RHEA-COMP:9699"/>
        <dbReference type="ChEBI" id="CHEBI:15378"/>
        <dbReference type="ChEBI" id="CHEBI:30616"/>
        <dbReference type="ChEBI" id="CHEBI:33019"/>
        <dbReference type="ChEBI" id="CHEBI:58095"/>
        <dbReference type="ChEBI" id="CHEBI:78442"/>
        <dbReference type="ChEBI" id="CHEBI:78531"/>
        <dbReference type="ChEBI" id="CHEBI:456215"/>
        <dbReference type="EC" id="6.1.1.20"/>
    </reaction>
</comment>
<dbReference type="GO" id="GO:0000287">
    <property type="term" value="F:magnesium ion binding"/>
    <property type="evidence" value="ECO:0007669"/>
    <property type="project" value="UniProtKB-UniRule"/>
</dbReference>
<evidence type="ECO:0000256" key="3">
    <source>
        <dbReference type="ARBA" id="ARBA00011209"/>
    </source>
</evidence>
<dbReference type="EMBL" id="LBVO01000007">
    <property type="protein sequence ID" value="KKQ90385.1"/>
    <property type="molecule type" value="Genomic_DNA"/>
</dbReference>
<evidence type="ECO:0000256" key="2">
    <source>
        <dbReference type="ARBA" id="ARBA00010207"/>
    </source>
</evidence>
<keyword evidence="4 13" id="KW-0963">Cytoplasm</keyword>
<keyword evidence="8 13" id="KW-0067">ATP-binding</keyword>
<evidence type="ECO:0000256" key="9">
    <source>
        <dbReference type="ARBA" id="ARBA00022842"/>
    </source>
</evidence>
<proteinExistence type="inferred from homology"/>
<dbReference type="AlphaFoldDB" id="A0A0G0LQX6"/>
<comment type="similarity">
    <text evidence="2 13">Belongs to the class-II aminoacyl-tRNA synthetase family. Phe-tRNA synthetase alpha subunit type 1 subfamily.</text>
</comment>
<organism evidence="15 16">
    <name type="scientific">Berkelbacteria bacterium GW2011_GWA2_38_9</name>
    <dbReference type="NCBI Taxonomy" id="1618334"/>
    <lineage>
        <taxon>Bacteria</taxon>
        <taxon>Candidatus Berkelbacteria</taxon>
    </lineage>
</organism>
<dbReference type="GO" id="GO:0006432">
    <property type="term" value="P:phenylalanyl-tRNA aminoacylation"/>
    <property type="evidence" value="ECO:0007669"/>
    <property type="project" value="UniProtKB-UniRule"/>
</dbReference>
<evidence type="ECO:0000259" key="14">
    <source>
        <dbReference type="PROSITE" id="PS50862"/>
    </source>
</evidence>
<keyword evidence="10 13" id="KW-0648">Protein biosynthesis</keyword>
<dbReference type="InterPro" id="IPR002319">
    <property type="entry name" value="Phenylalanyl-tRNA_Synthase"/>
</dbReference>
<dbReference type="CDD" id="cd00496">
    <property type="entry name" value="PheRS_alpha_core"/>
    <property type="match status" value="1"/>
</dbReference>
<dbReference type="HAMAP" id="MF_00281">
    <property type="entry name" value="Phe_tRNA_synth_alpha1"/>
    <property type="match status" value="1"/>
</dbReference>